<evidence type="ECO:0000313" key="3">
    <source>
        <dbReference type="EMBL" id="KHD98078.1"/>
    </source>
</evidence>
<dbReference type="AlphaFoldDB" id="A0A0A6VV63"/>
<dbReference type="OrthoDB" id="9791689at2"/>
<dbReference type="EMBL" id="JSUH01000004">
    <property type="protein sequence ID" value="KHD98078.1"/>
    <property type="molecule type" value="Genomic_DNA"/>
</dbReference>
<dbReference type="Proteomes" id="UP000030466">
    <property type="component" value="Unassembled WGS sequence"/>
</dbReference>
<dbReference type="Pfam" id="PF01494">
    <property type="entry name" value="FAD_binding_3"/>
    <property type="match status" value="1"/>
</dbReference>
<keyword evidence="1 3" id="KW-0560">Oxidoreductase</keyword>
<dbReference type="Gene3D" id="3.50.50.60">
    <property type="entry name" value="FAD/NAD(P)-binding domain"/>
    <property type="match status" value="1"/>
</dbReference>
<reference evidence="3 4" key="1">
    <citation type="journal article" date="2003" name="Int. J. Syst. Evol. Microbiol.">
        <title>Kocuria polaris sp. nov., an orange-pigmented psychrophilic bacterium isolated from an Antarctic cyanobacterial mat sample.</title>
        <authorList>
            <person name="Reddy G.S."/>
            <person name="Prakash J.S."/>
            <person name="Prabahar V."/>
            <person name="Matsumoto G.I."/>
            <person name="Stackebrandt E."/>
            <person name="Shivaji S."/>
        </authorList>
    </citation>
    <scope>NUCLEOTIDE SEQUENCE [LARGE SCALE GENOMIC DNA]</scope>
    <source>
        <strain evidence="3 4">CMS 76or</strain>
    </source>
</reference>
<dbReference type="PRINTS" id="PR00420">
    <property type="entry name" value="RNGMNOXGNASE"/>
</dbReference>
<accession>A0A0A6VV63</accession>
<dbReference type="InterPro" id="IPR050631">
    <property type="entry name" value="PheA/TfdB_FAD_monoxygenase"/>
</dbReference>
<keyword evidence="3" id="KW-0503">Monooxygenase</keyword>
<dbReference type="EC" id="1.14.13.2" evidence="3"/>
<dbReference type="NCBIfam" id="NF006091">
    <property type="entry name" value="PRK08243.1"/>
    <property type="match status" value="1"/>
</dbReference>
<organism evidence="3 4">
    <name type="scientific">Kocuria rosea subsp. polaris</name>
    <dbReference type="NCBI Taxonomy" id="136273"/>
    <lineage>
        <taxon>Bacteria</taxon>
        <taxon>Bacillati</taxon>
        <taxon>Actinomycetota</taxon>
        <taxon>Actinomycetes</taxon>
        <taxon>Micrococcales</taxon>
        <taxon>Micrococcaceae</taxon>
        <taxon>Kocuria</taxon>
    </lineage>
</organism>
<dbReference type="PANTHER" id="PTHR43476:SF5">
    <property type="entry name" value="FAD-DEPENDENT MONOOXYGENASE"/>
    <property type="match status" value="1"/>
</dbReference>
<evidence type="ECO:0000256" key="1">
    <source>
        <dbReference type="ARBA" id="ARBA00023002"/>
    </source>
</evidence>
<gene>
    <name evidence="3" type="ORF">GY22_05850</name>
</gene>
<feature type="domain" description="FAD-binding" evidence="2">
    <location>
        <begin position="10"/>
        <end position="349"/>
    </location>
</feature>
<proteinExistence type="predicted"/>
<evidence type="ECO:0000313" key="4">
    <source>
        <dbReference type="Proteomes" id="UP000030466"/>
    </source>
</evidence>
<dbReference type="PANTHER" id="PTHR43476">
    <property type="entry name" value="3-(3-HYDROXY-PHENYL)PROPIONATE/3-HYDROXYCINNAMIC ACID HYDROXYLASE"/>
    <property type="match status" value="1"/>
</dbReference>
<dbReference type="InterPro" id="IPR036188">
    <property type="entry name" value="FAD/NAD-bd_sf"/>
</dbReference>
<keyword evidence="4" id="KW-1185">Reference proteome</keyword>
<comment type="caution">
    <text evidence="3">The sequence shown here is derived from an EMBL/GenBank/DDBJ whole genome shotgun (WGS) entry which is preliminary data.</text>
</comment>
<dbReference type="SUPFAM" id="SSF51905">
    <property type="entry name" value="FAD/NAD(P)-binding domain"/>
    <property type="match status" value="1"/>
</dbReference>
<dbReference type="RefSeq" id="WP_035924893.1">
    <property type="nucleotide sequence ID" value="NZ_JSUH01000004.1"/>
</dbReference>
<dbReference type="Gene3D" id="3.30.9.10">
    <property type="entry name" value="D-Amino Acid Oxidase, subunit A, domain 2"/>
    <property type="match status" value="1"/>
</dbReference>
<name>A0A0A6VV63_KOCRO</name>
<evidence type="ECO:0000259" key="2">
    <source>
        <dbReference type="Pfam" id="PF01494"/>
    </source>
</evidence>
<protein>
    <submittedName>
        <fullName evidence="3">4-hydroxybenzoate 3-monooxygenase</fullName>
        <ecNumber evidence="3">1.14.13.2</ecNumber>
    </submittedName>
</protein>
<sequence length="399" mass="44346">MSAQRTVLSTQVGIVGGGPAGLMLAHLLGRAGIDSIVVEKRDKDTIHATHRAGILEAPTVRMLTDSGVDGRVLTEGHEHEGTVLRFEGESHRIDFKELVGESVWLYPQNEVFLDLADARERDGGDVRWSVTDTEVVDLTTDRPGIRFTDAAGEDFEVRCEILVGADGSQSICRRAIPEQERTDNFIEYPFAWFGILAEAPPSAPELIYSNSEHGFALISQRSGTVQRMYFQCDPEEDVDDWGDERIWAELQRRVEGPDGLRLQEGPIFDKTVLKFRSYVCEPLRHGNLFLVGDAGHTVPPTGAKGLNLAFCDVRVLAPAIVEFFRTGDGTGLAGYSATALERVWKAQNFSYWATHLMHTQPGENPFNQKRRRGEFKAITGSERGAAYFAESYTGWPDDR</sequence>
<dbReference type="GO" id="GO:0071949">
    <property type="term" value="F:FAD binding"/>
    <property type="evidence" value="ECO:0007669"/>
    <property type="project" value="InterPro"/>
</dbReference>
<dbReference type="SUPFAM" id="SSF54373">
    <property type="entry name" value="FAD-linked reductases, C-terminal domain"/>
    <property type="match status" value="1"/>
</dbReference>
<dbReference type="GO" id="GO:0018659">
    <property type="term" value="F:4-hydroxybenzoate 3-monooxygenase activity"/>
    <property type="evidence" value="ECO:0007669"/>
    <property type="project" value="UniProtKB-EC"/>
</dbReference>
<dbReference type="InterPro" id="IPR002938">
    <property type="entry name" value="FAD-bd"/>
</dbReference>